<dbReference type="Pfam" id="PF07859">
    <property type="entry name" value="Abhydrolase_3"/>
    <property type="match status" value="2"/>
</dbReference>
<dbReference type="PANTHER" id="PTHR48081:SF8">
    <property type="entry name" value="ALPHA_BETA HYDROLASE FOLD-3 DOMAIN-CONTAINING PROTEIN-RELATED"/>
    <property type="match status" value="1"/>
</dbReference>
<organism evidence="3 4">
    <name type="scientific">Naasia lichenicola</name>
    <dbReference type="NCBI Taxonomy" id="2565933"/>
    <lineage>
        <taxon>Bacteria</taxon>
        <taxon>Bacillati</taxon>
        <taxon>Actinomycetota</taxon>
        <taxon>Actinomycetes</taxon>
        <taxon>Micrococcales</taxon>
        <taxon>Microbacteriaceae</taxon>
        <taxon>Naasia</taxon>
    </lineage>
</organism>
<sequence length="267" mass="27600">MHGGAFMMGSIEMPESDAVARMLASQGVSVVAVDYTLAPLDAMPDFAADFGADGVPEGMPSPEQIRAEMEAAGPRARFPVASLQVVAAFDWAVENAAALGADPERIAIGGASAGGNLAGGAAVRLRDRAAHQPVAVLMAYPVLHKVLPDASPELIALLEGLPAMMTFPPEDVRSFNLNYVGDEAVLDDPAAFPAGHDQRGLAPMTIVTAERDRLRASAEAFAAELALAGVDVSISAERGALHGYLNEIGDAAATDTIRRFIAALSVA</sequence>
<dbReference type="OrthoDB" id="3181909at2"/>
<feature type="domain" description="Alpha/beta hydrolase fold-3" evidence="2">
    <location>
        <begin position="1"/>
        <end position="47"/>
    </location>
</feature>
<protein>
    <submittedName>
        <fullName evidence="3">Alpha/beta hydrolase</fullName>
    </submittedName>
</protein>
<feature type="domain" description="Alpha/beta hydrolase fold-3" evidence="2">
    <location>
        <begin position="73"/>
        <end position="245"/>
    </location>
</feature>
<comment type="caution">
    <text evidence="3">The sequence shown here is derived from an EMBL/GenBank/DDBJ whole genome shotgun (WGS) entry which is preliminary data.</text>
</comment>
<dbReference type="InterPro" id="IPR029058">
    <property type="entry name" value="AB_hydrolase_fold"/>
</dbReference>
<reference evidence="3 4" key="1">
    <citation type="submission" date="2019-04" db="EMBL/GenBank/DDBJ databases">
        <authorList>
            <person name="Jiang L."/>
        </authorList>
    </citation>
    <scope>NUCLEOTIDE SEQUENCE [LARGE SCALE GENOMIC DNA]</scope>
    <source>
        <strain evidence="3 4">YIM 131853</strain>
    </source>
</reference>
<evidence type="ECO:0000256" key="1">
    <source>
        <dbReference type="ARBA" id="ARBA00022801"/>
    </source>
</evidence>
<dbReference type="GO" id="GO:0016787">
    <property type="term" value="F:hydrolase activity"/>
    <property type="evidence" value="ECO:0007669"/>
    <property type="project" value="UniProtKB-KW"/>
</dbReference>
<dbReference type="InterPro" id="IPR013094">
    <property type="entry name" value="AB_hydrolase_3"/>
</dbReference>
<dbReference type="PANTHER" id="PTHR48081">
    <property type="entry name" value="AB HYDROLASE SUPERFAMILY PROTEIN C4A8.06C"/>
    <property type="match status" value="1"/>
</dbReference>
<keyword evidence="1 3" id="KW-0378">Hydrolase</keyword>
<evidence type="ECO:0000259" key="2">
    <source>
        <dbReference type="Pfam" id="PF07859"/>
    </source>
</evidence>
<accession>A0A4S4FP68</accession>
<dbReference type="AlphaFoldDB" id="A0A4S4FP68"/>
<gene>
    <name evidence="3" type="ORF">E6C64_05955</name>
</gene>
<proteinExistence type="predicted"/>
<dbReference type="Gene3D" id="3.40.50.1820">
    <property type="entry name" value="alpha/beta hydrolase"/>
    <property type="match status" value="1"/>
</dbReference>
<evidence type="ECO:0000313" key="3">
    <source>
        <dbReference type="EMBL" id="THG32048.1"/>
    </source>
</evidence>
<dbReference type="InterPro" id="IPR050300">
    <property type="entry name" value="GDXG_lipolytic_enzyme"/>
</dbReference>
<name>A0A4S4FP68_9MICO</name>
<evidence type="ECO:0000313" key="4">
    <source>
        <dbReference type="Proteomes" id="UP000309133"/>
    </source>
</evidence>
<dbReference type="Proteomes" id="UP000309133">
    <property type="component" value="Unassembled WGS sequence"/>
</dbReference>
<keyword evidence="4" id="KW-1185">Reference proteome</keyword>
<dbReference type="EMBL" id="SSSM01000003">
    <property type="protein sequence ID" value="THG32048.1"/>
    <property type="molecule type" value="Genomic_DNA"/>
</dbReference>
<dbReference type="SUPFAM" id="SSF53474">
    <property type="entry name" value="alpha/beta-Hydrolases"/>
    <property type="match status" value="1"/>
</dbReference>